<feature type="transmembrane region" description="Helical" evidence="1">
    <location>
        <begin position="124"/>
        <end position="146"/>
    </location>
</feature>
<dbReference type="PANTHER" id="PTHR43081:SF1">
    <property type="entry name" value="ADENYLATE CYCLASE, TERMINAL-DIFFERENTIATION SPECIFIC"/>
    <property type="match status" value="1"/>
</dbReference>
<dbReference type="CDD" id="cd06225">
    <property type="entry name" value="HAMP"/>
    <property type="match status" value="1"/>
</dbReference>
<dbReference type="EMBL" id="SADE01000001">
    <property type="protein sequence ID" value="RVU39571.1"/>
    <property type="molecule type" value="Genomic_DNA"/>
</dbReference>
<dbReference type="GO" id="GO:0006171">
    <property type="term" value="P:cAMP biosynthetic process"/>
    <property type="evidence" value="ECO:0007669"/>
    <property type="project" value="TreeGrafter"/>
</dbReference>
<feature type="transmembrane region" description="Helical" evidence="1">
    <location>
        <begin position="208"/>
        <end position="231"/>
    </location>
</feature>
<dbReference type="RefSeq" id="WP_127764942.1">
    <property type="nucleotide sequence ID" value="NZ_SADE01000001.1"/>
</dbReference>
<feature type="transmembrane region" description="Helical" evidence="1">
    <location>
        <begin position="12"/>
        <end position="31"/>
    </location>
</feature>
<reference evidence="5" key="1">
    <citation type="submission" date="2019-01" db="EMBL/GenBank/DDBJ databases">
        <title>Gri0909 isolated from a small marine red alga.</title>
        <authorList>
            <person name="Kim J."/>
            <person name="Jeong S.E."/>
            <person name="Jeon C.O."/>
        </authorList>
    </citation>
    <scope>NUCLEOTIDE SEQUENCE [LARGE SCALE GENOMIC DNA]</scope>
    <source>
        <strain evidence="5">Gri0909</strain>
    </source>
</reference>
<feature type="transmembrane region" description="Helical" evidence="1">
    <location>
        <begin position="167"/>
        <end position="188"/>
    </location>
</feature>
<dbReference type="PANTHER" id="PTHR43081">
    <property type="entry name" value="ADENYLATE CYCLASE, TERMINAL-DIFFERENTIATION SPECIFIC-RELATED"/>
    <property type="match status" value="1"/>
</dbReference>
<dbReference type="Pfam" id="PF00211">
    <property type="entry name" value="Guanylate_cyc"/>
    <property type="match status" value="1"/>
</dbReference>
<protein>
    <submittedName>
        <fullName evidence="4">Adenylate/guanylate cyclase domain-containing protein</fullName>
    </submittedName>
</protein>
<dbReference type="InterPro" id="IPR001054">
    <property type="entry name" value="A/G_cyclase"/>
</dbReference>
<dbReference type="GO" id="GO:0016020">
    <property type="term" value="C:membrane"/>
    <property type="evidence" value="ECO:0007669"/>
    <property type="project" value="InterPro"/>
</dbReference>
<evidence type="ECO:0000259" key="2">
    <source>
        <dbReference type="PROSITE" id="PS50125"/>
    </source>
</evidence>
<dbReference type="Pfam" id="PF00672">
    <property type="entry name" value="HAMP"/>
    <property type="match status" value="1"/>
</dbReference>
<keyword evidence="1" id="KW-1133">Transmembrane helix</keyword>
<evidence type="ECO:0000313" key="5">
    <source>
        <dbReference type="Proteomes" id="UP000287447"/>
    </source>
</evidence>
<proteinExistence type="predicted"/>
<evidence type="ECO:0000313" key="4">
    <source>
        <dbReference type="EMBL" id="RVU39571.1"/>
    </source>
</evidence>
<dbReference type="Gene3D" id="3.30.70.1230">
    <property type="entry name" value="Nucleotide cyclase"/>
    <property type="match status" value="1"/>
</dbReference>
<dbReference type="PROSITE" id="PS50125">
    <property type="entry name" value="GUANYLATE_CYCLASE_2"/>
    <property type="match status" value="1"/>
</dbReference>
<organism evidence="4 5">
    <name type="scientific">Hwanghaeella grinnelliae</name>
    <dbReference type="NCBI Taxonomy" id="2500179"/>
    <lineage>
        <taxon>Bacteria</taxon>
        <taxon>Pseudomonadati</taxon>
        <taxon>Pseudomonadota</taxon>
        <taxon>Alphaproteobacteria</taxon>
        <taxon>Rhodospirillales</taxon>
        <taxon>Rhodospirillaceae</taxon>
        <taxon>Hwanghaeella</taxon>
    </lineage>
</organism>
<dbReference type="SUPFAM" id="SSF55073">
    <property type="entry name" value="Nucleotide cyclase"/>
    <property type="match status" value="1"/>
</dbReference>
<dbReference type="GO" id="GO:0035556">
    <property type="term" value="P:intracellular signal transduction"/>
    <property type="evidence" value="ECO:0007669"/>
    <property type="project" value="InterPro"/>
</dbReference>
<evidence type="ECO:0000259" key="3">
    <source>
        <dbReference type="PROSITE" id="PS50885"/>
    </source>
</evidence>
<dbReference type="PROSITE" id="PS50885">
    <property type="entry name" value="HAMP"/>
    <property type="match status" value="1"/>
</dbReference>
<dbReference type="GO" id="GO:0004016">
    <property type="term" value="F:adenylate cyclase activity"/>
    <property type="evidence" value="ECO:0007669"/>
    <property type="project" value="UniProtKB-ARBA"/>
</dbReference>
<feature type="domain" description="HAMP" evidence="3">
    <location>
        <begin position="228"/>
        <end position="280"/>
    </location>
</feature>
<dbReference type="InterPro" id="IPR050697">
    <property type="entry name" value="Adenylyl/Guanylyl_Cyclase_3/4"/>
</dbReference>
<gene>
    <name evidence="4" type="ORF">EOI86_10190</name>
</gene>
<evidence type="ECO:0000256" key="1">
    <source>
        <dbReference type="SAM" id="Phobius"/>
    </source>
</evidence>
<keyword evidence="5" id="KW-1185">Reference proteome</keyword>
<dbReference type="CDD" id="cd07302">
    <property type="entry name" value="CHD"/>
    <property type="match status" value="1"/>
</dbReference>
<dbReference type="SUPFAM" id="SSF158472">
    <property type="entry name" value="HAMP domain-like"/>
    <property type="match status" value="1"/>
</dbReference>
<keyword evidence="1" id="KW-0812">Transmembrane</keyword>
<dbReference type="SMART" id="SM00304">
    <property type="entry name" value="HAMP"/>
    <property type="match status" value="1"/>
</dbReference>
<comment type="caution">
    <text evidence="4">The sequence shown here is derived from an EMBL/GenBank/DDBJ whole genome shotgun (WGS) entry which is preliminary data.</text>
</comment>
<accession>A0A437QYK0</accession>
<dbReference type="AlphaFoldDB" id="A0A437QYK0"/>
<sequence>MRVRFLASMGSLVLVDFAITGILIVISGRIDVLGYDLAVNLFSLGLLNIGGAWWLFRPIQRFLDHGEGSETVLERVESLPRLASLWVVLCTAIYCGSAFALGIFMPSDIPTETIPTKVLVSGLIWFVFVYAVYYAFYIYFLINDFSLDLKRQLAARGLHMRALNGRILYKLVAAMLVAAFMPSLLIAFDLSIFRPLRAAQGLSVDQTIFLDLIASAFLVAVSLVFVTRSLLRPMDALTLTMQSLRQGQLGVSAPVLSGDELGVLAERFNEMIEGLREREFIRETFGRFVPRKVASTLLENRGALEPQLRTATILFADIENFTQIAENQAPETVFRMLNEYFTEAVQPIDRYGGVVNQFQGDAILVTFNVPVADPLHADNAVSAAIEMMNAIQARTFSGIPLRARIGIHTGEVIGGAVGSDERLSYTVHGDAVNLASRLEHLNKELGTRLLVSETTHAELTKSYDLALAGEFALRGKSTKIGVYTLKPTEIS</sequence>
<dbReference type="OrthoDB" id="9762462at2"/>
<dbReference type="InterPro" id="IPR003660">
    <property type="entry name" value="HAMP_dom"/>
</dbReference>
<feature type="transmembrane region" description="Helical" evidence="1">
    <location>
        <begin position="37"/>
        <end position="56"/>
    </location>
</feature>
<name>A0A437QYK0_9PROT</name>
<feature type="transmembrane region" description="Helical" evidence="1">
    <location>
        <begin position="83"/>
        <end position="104"/>
    </location>
</feature>
<dbReference type="Proteomes" id="UP000287447">
    <property type="component" value="Unassembled WGS sequence"/>
</dbReference>
<feature type="domain" description="Guanylate cyclase" evidence="2">
    <location>
        <begin position="312"/>
        <end position="439"/>
    </location>
</feature>
<dbReference type="InterPro" id="IPR029787">
    <property type="entry name" value="Nucleotide_cyclase"/>
</dbReference>
<dbReference type="SMART" id="SM00044">
    <property type="entry name" value="CYCc"/>
    <property type="match status" value="1"/>
</dbReference>
<keyword evidence="1" id="KW-0472">Membrane</keyword>
<dbReference type="Gene3D" id="6.10.340.10">
    <property type="match status" value="1"/>
</dbReference>